<name>E1ZPW9_CHLVA</name>
<dbReference type="InParanoid" id="E1ZPW9"/>
<dbReference type="GeneID" id="17351608"/>
<organism evidence="5">
    <name type="scientific">Chlorella variabilis</name>
    <name type="common">Green alga</name>
    <dbReference type="NCBI Taxonomy" id="554065"/>
    <lineage>
        <taxon>Eukaryota</taxon>
        <taxon>Viridiplantae</taxon>
        <taxon>Chlorophyta</taxon>
        <taxon>core chlorophytes</taxon>
        <taxon>Trebouxiophyceae</taxon>
        <taxon>Chlorellales</taxon>
        <taxon>Chlorellaceae</taxon>
        <taxon>Chlorella clade</taxon>
        <taxon>Chlorella</taxon>
    </lineage>
</organism>
<dbReference type="KEGG" id="cvr:CHLNCDRAFT_56324"/>
<evidence type="ECO:0000313" key="4">
    <source>
        <dbReference type="EMBL" id="EFN52053.1"/>
    </source>
</evidence>
<sequence>MQDVVVVDLGGGSVKLGSARQPDNPKVFPNASAKLKGERGAFVGEAMLDTKDVSALSLRRPVDRGFVVAWELQRDILARAVKSLLGLVPPSACGLVLSEPYLNLPALREAAVHMALDELGFGSVYLCTPAALSLRWHAQRLPGLPANQAGCGLVVDAGFSFTHAVPLFDWRVLPGAIRRIDLGGKALTNFMKELVSYRSINMMDEGYLLEHIKDQLCFVSADAAADLRLARGRNSPFRKEYVLPDGLTDTWGHVRTEKEQQMLAAAAAAQRAGQGPPPPKQPVLMVNNERFMVPEALFHPSDIGMEEAGLAETVAQAVQAAHPHLHALLYSNILLTGGTARCPGFRDRLYAELRPLVPDDYELGIHLADDPALCAWKGAALLAASPQYMQLAVTRLEWRQHGAAAFAKWV</sequence>
<dbReference type="Pfam" id="PF00022">
    <property type="entry name" value="Actin"/>
    <property type="match status" value="1"/>
</dbReference>
<keyword evidence="5" id="KW-1185">Reference proteome</keyword>
<dbReference type="InterPro" id="IPR004000">
    <property type="entry name" value="Actin"/>
</dbReference>
<dbReference type="eggNOG" id="KOG0676">
    <property type="taxonomic scope" value="Eukaryota"/>
</dbReference>
<dbReference type="GO" id="GO:0005634">
    <property type="term" value="C:nucleus"/>
    <property type="evidence" value="ECO:0007669"/>
    <property type="project" value="UniProtKB-ARBA"/>
</dbReference>
<dbReference type="FunCoup" id="E1ZPW9">
    <property type="interactions" value="1256"/>
</dbReference>
<dbReference type="SMART" id="SM00268">
    <property type="entry name" value="ACTIN"/>
    <property type="match status" value="1"/>
</dbReference>
<evidence type="ECO:0000256" key="3">
    <source>
        <dbReference type="ARBA" id="ARBA00022490"/>
    </source>
</evidence>
<dbReference type="Gene3D" id="2.30.36.70">
    <property type="entry name" value="Actin, Chain A, domain 2"/>
    <property type="match status" value="1"/>
</dbReference>
<comment type="subcellular location">
    <subcellularLocation>
        <location evidence="1">Cytoplasm</location>
    </subcellularLocation>
</comment>
<dbReference type="Gene3D" id="3.90.640.10">
    <property type="entry name" value="Actin, Chain A, domain 4"/>
    <property type="match status" value="1"/>
</dbReference>
<evidence type="ECO:0008006" key="6">
    <source>
        <dbReference type="Google" id="ProtNLM"/>
    </source>
</evidence>
<gene>
    <name evidence="4" type="ORF">CHLNCDRAFT_56324</name>
</gene>
<dbReference type="OMA" id="FFEEYEC"/>
<proteinExistence type="inferred from homology"/>
<dbReference type="AlphaFoldDB" id="E1ZPW9"/>
<dbReference type="SUPFAM" id="SSF53067">
    <property type="entry name" value="Actin-like ATPase domain"/>
    <property type="match status" value="2"/>
</dbReference>
<accession>E1ZPW9</accession>
<reference evidence="4 5" key="1">
    <citation type="journal article" date="2010" name="Plant Cell">
        <title>The Chlorella variabilis NC64A genome reveals adaptation to photosymbiosis, coevolution with viruses, and cryptic sex.</title>
        <authorList>
            <person name="Blanc G."/>
            <person name="Duncan G."/>
            <person name="Agarkova I."/>
            <person name="Borodovsky M."/>
            <person name="Gurnon J."/>
            <person name="Kuo A."/>
            <person name="Lindquist E."/>
            <person name="Lucas S."/>
            <person name="Pangilinan J."/>
            <person name="Polle J."/>
            <person name="Salamov A."/>
            <person name="Terry A."/>
            <person name="Yamada T."/>
            <person name="Dunigan D.D."/>
            <person name="Grigoriev I.V."/>
            <person name="Claverie J.M."/>
            <person name="Van Etten J.L."/>
        </authorList>
    </citation>
    <scope>NUCLEOTIDE SEQUENCE [LARGE SCALE GENOMIC DNA]</scope>
    <source>
        <strain evidence="4 5">NC64A</strain>
    </source>
</reference>
<dbReference type="Gene3D" id="3.30.420.40">
    <property type="match status" value="2"/>
</dbReference>
<dbReference type="FunFam" id="3.90.640.10:FF:000014">
    <property type="entry name" value="Putative actin-related protein 6"/>
    <property type="match status" value="1"/>
</dbReference>
<dbReference type="CDD" id="cd10210">
    <property type="entry name" value="ASKHA_NBD_Arp6"/>
    <property type="match status" value="1"/>
</dbReference>
<evidence type="ECO:0000256" key="1">
    <source>
        <dbReference type="ARBA" id="ARBA00004496"/>
    </source>
</evidence>
<protein>
    <recommendedName>
        <fullName evidence="6">Actin-related protein 6</fullName>
    </recommendedName>
</protein>
<dbReference type="PANTHER" id="PTHR11937">
    <property type="entry name" value="ACTIN"/>
    <property type="match status" value="1"/>
</dbReference>
<dbReference type="GO" id="GO:0005737">
    <property type="term" value="C:cytoplasm"/>
    <property type="evidence" value="ECO:0007669"/>
    <property type="project" value="UniProtKB-SubCell"/>
</dbReference>
<dbReference type="EMBL" id="GL433858">
    <property type="protein sequence ID" value="EFN52053.1"/>
    <property type="molecule type" value="Genomic_DNA"/>
</dbReference>
<evidence type="ECO:0000313" key="5">
    <source>
        <dbReference type="Proteomes" id="UP000008141"/>
    </source>
</evidence>
<dbReference type="InterPro" id="IPR043129">
    <property type="entry name" value="ATPase_NBD"/>
</dbReference>
<comment type="similarity">
    <text evidence="2">Belongs to the actin family. ARP6 subfamily.</text>
</comment>
<evidence type="ECO:0000256" key="2">
    <source>
        <dbReference type="ARBA" id="ARBA00005665"/>
    </source>
</evidence>
<keyword evidence="3" id="KW-0963">Cytoplasm</keyword>
<dbReference type="Proteomes" id="UP000008141">
    <property type="component" value="Unassembled WGS sequence"/>
</dbReference>
<dbReference type="STRING" id="554065.E1ZPW9"/>
<dbReference type="OrthoDB" id="6220758at2759"/>
<dbReference type="RefSeq" id="XP_005844155.1">
    <property type="nucleotide sequence ID" value="XM_005844093.1"/>
</dbReference>